<name>A0AAE7X1M7_9CAUD</name>
<dbReference type="RefSeq" id="YP_010667923.1">
    <property type="nucleotide sequence ID" value="NC_070952.1"/>
</dbReference>
<dbReference type="EMBL" id="MZ501267">
    <property type="protein sequence ID" value="QZA70644.1"/>
    <property type="molecule type" value="Genomic_DNA"/>
</dbReference>
<organism evidence="1 2">
    <name type="scientific">Erwinia phage AH04</name>
    <dbReference type="NCBI Taxonomy" id="2869569"/>
    <lineage>
        <taxon>Viruses</taxon>
        <taxon>Duplodnaviria</taxon>
        <taxon>Heunggongvirae</taxon>
        <taxon>Uroviricota</taxon>
        <taxon>Caudoviricetes</taxon>
        <taxon>Chimalliviridae</taxon>
        <taxon>Meadowvirus</taxon>
        <taxon>Meadowvirus AH04</taxon>
    </lineage>
</organism>
<dbReference type="GeneID" id="77944049"/>
<proteinExistence type="predicted"/>
<evidence type="ECO:0000313" key="1">
    <source>
        <dbReference type="EMBL" id="QZA70644.1"/>
    </source>
</evidence>
<accession>A0AAE7X1M7</accession>
<gene>
    <name evidence="1" type="primary">169</name>
    <name evidence="1" type="ORF">AH04_169</name>
</gene>
<reference evidence="1" key="1">
    <citation type="submission" date="2021-07" db="EMBL/GenBank/DDBJ databases">
        <authorList>
            <person name="Roth S.J."/>
            <person name="Krukonis G.P."/>
            <person name="Delesalle V.A."/>
        </authorList>
    </citation>
    <scope>NUCLEOTIDE SEQUENCE</scope>
</reference>
<sequence length="294" mass="33843">MSKEIRLLIQERLKGFKVGVTQGDVDSSVFDNATMLKIEELSKEFDQTLVIEIMRNKYRLSNMTIDSIPAKREVEVYQDHYLVDNISSREEVVNLSTEMCKLFDELVDSSPDSNYLVKDVDEWISRINSMKEKYGYRPFTQMYEVVHGIRKIMWSEGLPELQAGQEYAKRREEEYRQDIHRSLERMNSRKGSDNTLSRHAEIQKIREELNNGGPFFELTADQQTVKQALFIDVVHDNVSRNNFLSHLLGSSIVTTYQGSGGHGYDIPTNGGRHKKVVTGKAGNSYPIPKRRGVK</sequence>
<keyword evidence="2" id="KW-1185">Reference proteome</keyword>
<evidence type="ECO:0000313" key="2">
    <source>
        <dbReference type="Proteomes" id="UP000827517"/>
    </source>
</evidence>
<protein>
    <submittedName>
        <fullName evidence="1">Uncharacterized protein</fullName>
    </submittedName>
</protein>
<dbReference type="Proteomes" id="UP000827517">
    <property type="component" value="Segment"/>
</dbReference>
<dbReference type="KEGG" id="vg:77944049"/>